<dbReference type="Pfam" id="PF11358">
    <property type="entry name" value="DUF3158"/>
    <property type="match status" value="1"/>
</dbReference>
<sequence>MTLAEAIARRLSTDAYRQFEQGASLKGLLKPFKGKGELQQLADTALRLETQVAELMSVLLAIVAQPPFSLLDLRLVVQRSAAGTNFLRWRSRDFNRMGALVWERAMAQPQLAQAVREALLQLEVNRITLNLQMSSLHSLHRHATASAIKLQAAETLFDHSPTPTVEQQP</sequence>
<evidence type="ECO:0000313" key="1">
    <source>
        <dbReference type="EMBL" id="QKZ04207.1"/>
    </source>
</evidence>
<evidence type="ECO:0000313" key="2">
    <source>
        <dbReference type="Proteomes" id="UP000509568"/>
    </source>
</evidence>
<dbReference type="KEGG" id="pez:HWQ56_10595"/>
<proteinExistence type="predicted"/>
<protein>
    <submittedName>
        <fullName evidence="1">DUF3158 family protein</fullName>
    </submittedName>
</protein>
<dbReference type="RefSeq" id="WP_176570425.1">
    <property type="nucleotide sequence ID" value="NZ_CP056030.1"/>
</dbReference>
<reference evidence="1 2" key="1">
    <citation type="submission" date="2020-06" db="EMBL/GenBank/DDBJ databases">
        <title>Pseudomonas eucalypticola sp. nov., an endophyte of Eucalyptus dunnii leaves with biocontrol ability of eucalyptus leaf blight.</title>
        <authorList>
            <person name="Liu Y."/>
            <person name="Song Z."/>
            <person name="Zeng H."/>
            <person name="Lu M."/>
            <person name="Wang X."/>
            <person name="Lian X."/>
            <person name="Zhang Q."/>
        </authorList>
    </citation>
    <scope>NUCLEOTIDE SEQUENCE [LARGE SCALE GENOMIC DNA]</scope>
    <source>
        <strain evidence="1 2">NP-1</strain>
    </source>
</reference>
<organism evidence="1 2">
    <name type="scientific">Pseudomonas eucalypticola</name>
    <dbReference type="NCBI Taxonomy" id="2599595"/>
    <lineage>
        <taxon>Bacteria</taxon>
        <taxon>Pseudomonadati</taxon>
        <taxon>Pseudomonadota</taxon>
        <taxon>Gammaproteobacteria</taxon>
        <taxon>Pseudomonadales</taxon>
        <taxon>Pseudomonadaceae</taxon>
        <taxon>Pseudomonas</taxon>
    </lineage>
</organism>
<dbReference type="InterPro" id="IPR021502">
    <property type="entry name" value="DUF3158"/>
</dbReference>
<dbReference type="AlphaFoldDB" id="A0A7D5GZY8"/>
<gene>
    <name evidence="1" type="ORF">HWQ56_10595</name>
</gene>
<name>A0A7D5GZY8_9PSED</name>
<accession>A0A7D5GZY8</accession>
<keyword evidence="2" id="KW-1185">Reference proteome</keyword>
<dbReference type="EMBL" id="CP056030">
    <property type="protein sequence ID" value="QKZ04207.1"/>
    <property type="molecule type" value="Genomic_DNA"/>
</dbReference>
<dbReference type="Proteomes" id="UP000509568">
    <property type="component" value="Chromosome"/>
</dbReference>